<feature type="signal peptide" evidence="1">
    <location>
        <begin position="1"/>
        <end position="18"/>
    </location>
</feature>
<reference evidence="2 3" key="1">
    <citation type="submission" date="2019-06" db="EMBL/GenBank/DDBJ databases">
        <title>WGS assembly of Gossypium darwinii.</title>
        <authorList>
            <person name="Chen Z.J."/>
            <person name="Sreedasyam A."/>
            <person name="Ando A."/>
            <person name="Song Q."/>
            <person name="De L."/>
            <person name="Hulse-Kemp A."/>
            <person name="Ding M."/>
            <person name="Ye W."/>
            <person name="Kirkbride R."/>
            <person name="Jenkins J."/>
            <person name="Plott C."/>
            <person name="Lovell J."/>
            <person name="Lin Y.-M."/>
            <person name="Vaughn R."/>
            <person name="Liu B."/>
            <person name="Li W."/>
            <person name="Simpson S."/>
            <person name="Scheffler B."/>
            <person name="Saski C."/>
            <person name="Grover C."/>
            <person name="Hu G."/>
            <person name="Conover J."/>
            <person name="Carlson J."/>
            <person name="Shu S."/>
            <person name="Boston L."/>
            <person name="Williams M."/>
            <person name="Peterson D."/>
            <person name="Mcgee K."/>
            <person name="Jones D."/>
            <person name="Wendel J."/>
            <person name="Stelly D."/>
            <person name="Grimwood J."/>
            <person name="Schmutz J."/>
        </authorList>
    </citation>
    <scope>NUCLEOTIDE SEQUENCE [LARGE SCALE GENOMIC DNA]</scope>
    <source>
        <strain evidence="2">1808015.09</strain>
    </source>
</reference>
<gene>
    <name evidence="2" type="ORF">ES288_D12G280300v1</name>
</gene>
<evidence type="ECO:0000256" key="1">
    <source>
        <dbReference type="SAM" id="SignalP"/>
    </source>
</evidence>
<accession>A0A5D2ACV5</accession>
<name>A0A5D2ACV5_GOSDA</name>
<evidence type="ECO:0000313" key="2">
    <source>
        <dbReference type="EMBL" id="TYG42724.1"/>
    </source>
</evidence>
<dbReference type="EMBL" id="CM017712">
    <property type="protein sequence ID" value="TYG42724.1"/>
    <property type="molecule type" value="Genomic_DNA"/>
</dbReference>
<dbReference type="AlphaFoldDB" id="A0A5D2ACV5"/>
<sequence length="42" mass="4784">MPFCVFLLFLVERISRIALPVHSCCVPCVDIVPDVIHFVNKL</sequence>
<feature type="chain" id="PRO_5022747181" evidence="1">
    <location>
        <begin position="19"/>
        <end position="42"/>
    </location>
</feature>
<dbReference type="Proteomes" id="UP000323506">
    <property type="component" value="Chromosome D12"/>
</dbReference>
<keyword evidence="1" id="KW-0732">Signal</keyword>
<organism evidence="2 3">
    <name type="scientific">Gossypium darwinii</name>
    <name type="common">Darwin's cotton</name>
    <name type="synonym">Gossypium barbadense var. darwinii</name>
    <dbReference type="NCBI Taxonomy" id="34276"/>
    <lineage>
        <taxon>Eukaryota</taxon>
        <taxon>Viridiplantae</taxon>
        <taxon>Streptophyta</taxon>
        <taxon>Embryophyta</taxon>
        <taxon>Tracheophyta</taxon>
        <taxon>Spermatophyta</taxon>
        <taxon>Magnoliopsida</taxon>
        <taxon>eudicotyledons</taxon>
        <taxon>Gunneridae</taxon>
        <taxon>Pentapetalae</taxon>
        <taxon>rosids</taxon>
        <taxon>malvids</taxon>
        <taxon>Malvales</taxon>
        <taxon>Malvaceae</taxon>
        <taxon>Malvoideae</taxon>
        <taxon>Gossypium</taxon>
    </lineage>
</organism>
<keyword evidence="3" id="KW-1185">Reference proteome</keyword>
<proteinExistence type="predicted"/>
<protein>
    <submittedName>
        <fullName evidence="2">Uncharacterized protein</fullName>
    </submittedName>
</protein>
<evidence type="ECO:0000313" key="3">
    <source>
        <dbReference type="Proteomes" id="UP000323506"/>
    </source>
</evidence>